<evidence type="ECO:0000313" key="2">
    <source>
        <dbReference type="Proteomes" id="UP001317191"/>
    </source>
</evidence>
<dbReference type="EMBL" id="JAMLJM010000001">
    <property type="protein sequence ID" value="MCL9807744.1"/>
    <property type="molecule type" value="Genomic_DNA"/>
</dbReference>
<dbReference type="RefSeq" id="WP_250590218.1">
    <property type="nucleotide sequence ID" value="NZ_JAMLJM010000001.1"/>
</dbReference>
<name>A0ABT0TJR1_9FLAO</name>
<proteinExistence type="predicted"/>
<keyword evidence="2" id="KW-1185">Reference proteome</keyword>
<comment type="caution">
    <text evidence="1">The sequence shown here is derived from an EMBL/GenBank/DDBJ whole genome shotgun (WGS) entry which is preliminary data.</text>
</comment>
<reference evidence="1 2" key="1">
    <citation type="submission" date="2022-05" db="EMBL/GenBank/DDBJ databases">
        <title>Flavobacterium sp., isolated from activated sludge.</title>
        <authorList>
            <person name="Ran Q."/>
        </authorList>
    </citation>
    <scope>NUCLEOTIDE SEQUENCE [LARGE SCALE GENOMIC DNA]</scope>
    <source>
        <strain evidence="1 2">HXWNR70</strain>
    </source>
</reference>
<evidence type="ECO:0000313" key="1">
    <source>
        <dbReference type="EMBL" id="MCL9807744.1"/>
    </source>
</evidence>
<protein>
    <submittedName>
        <fullName evidence="1">Uncharacterized protein</fullName>
    </submittedName>
</protein>
<organism evidence="1 2">
    <name type="scientific">Flavobacterium luminosum</name>
    <dbReference type="NCBI Taxonomy" id="2949086"/>
    <lineage>
        <taxon>Bacteria</taxon>
        <taxon>Pseudomonadati</taxon>
        <taxon>Bacteroidota</taxon>
        <taxon>Flavobacteriia</taxon>
        <taxon>Flavobacteriales</taxon>
        <taxon>Flavobacteriaceae</taxon>
        <taxon>Flavobacterium</taxon>
    </lineage>
</organism>
<accession>A0ABT0TJR1</accession>
<gene>
    <name evidence="1" type="ORF">NAT50_00020</name>
</gene>
<dbReference type="Proteomes" id="UP001317191">
    <property type="component" value="Unassembled WGS sequence"/>
</dbReference>
<sequence length="134" mass="15578">MTKYHLLFFTFFVLSFPFWANAIRIEGANPISSSASNPQEYVLPQKINKELLTVKSIFNSDLQQNKADISETEIEEVDVQRISFPYSDTFYSEYLNTHFLKNNTNNQKELKAGIYNNFLASILPIHILNCVYRI</sequence>